<organism evidence="1 2">
    <name type="scientific">Streptomyces violaceusniger</name>
    <dbReference type="NCBI Taxonomy" id="68280"/>
    <lineage>
        <taxon>Bacteria</taxon>
        <taxon>Bacillati</taxon>
        <taxon>Actinomycetota</taxon>
        <taxon>Actinomycetes</taxon>
        <taxon>Kitasatosporales</taxon>
        <taxon>Streptomycetaceae</taxon>
        <taxon>Streptomyces</taxon>
        <taxon>Streptomyces violaceusniger group</taxon>
    </lineage>
</organism>
<reference evidence="1 2" key="1">
    <citation type="journal article" date="2020" name="Int. J. Syst. Evol. Microbiol.">
        <title>Reclassification of Streptomyces castelarensis and Streptomyces sporoclivatus as later heterotypic synonyms of Streptomyces antimycoticus.</title>
        <authorList>
            <person name="Komaki H."/>
            <person name="Tamura T."/>
        </authorList>
    </citation>
    <scope>NUCLEOTIDE SEQUENCE [LARGE SCALE GENOMIC DNA]</scope>
    <source>
        <strain evidence="1 2">NBRC 13459</strain>
    </source>
</reference>
<dbReference type="AlphaFoldDB" id="A0A4D4KSX4"/>
<gene>
    <name evidence="1" type="ORF">SVIO_001510</name>
</gene>
<comment type="caution">
    <text evidence="1">The sequence shown here is derived from an EMBL/GenBank/DDBJ whole genome shotgun (WGS) entry which is preliminary data.</text>
</comment>
<protein>
    <submittedName>
        <fullName evidence="1">Uncharacterized protein</fullName>
    </submittedName>
</protein>
<name>A0A4D4KSX4_STRVO</name>
<proteinExistence type="predicted"/>
<evidence type="ECO:0000313" key="2">
    <source>
        <dbReference type="Proteomes" id="UP000301309"/>
    </source>
</evidence>
<dbReference type="EMBL" id="BJHW01000001">
    <property type="protein sequence ID" value="GDY49528.1"/>
    <property type="molecule type" value="Genomic_DNA"/>
</dbReference>
<keyword evidence="2" id="KW-1185">Reference proteome</keyword>
<evidence type="ECO:0000313" key="1">
    <source>
        <dbReference type="EMBL" id="GDY49528.1"/>
    </source>
</evidence>
<dbReference type="Proteomes" id="UP000301309">
    <property type="component" value="Unassembled WGS sequence"/>
</dbReference>
<sequence>MTIRPPADLKAAAQAALGDREMRAFVVACLAALVADPDQFLAHLDNHWPEEKPRGRPRRTPAP</sequence>
<accession>A0A4D4KSX4</accession>